<dbReference type="Gramene" id="ERN12862">
    <property type="protein sequence ID" value="ERN12862"/>
    <property type="gene ID" value="AMTR_s00050p00041270"/>
</dbReference>
<evidence type="ECO:0000313" key="2">
    <source>
        <dbReference type="EMBL" id="ERN12862.1"/>
    </source>
</evidence>
<evidence type="ECO:0000256" key="1">
    <source>
        <dbReference type="SAM" id="MobiDB-lite"/>
    </source>
</evidence>
<reference evidence="3" key="1">
    <citation type="journal article" date="2013" name="Science">
        <title>The Amborella genome and the evolution of flowering plants.</title>
        <authorList>
            <consortium name="Amborella Genome Project"/>
        </authorList>
    </citation>
    <scope>NUCLEOTIDE SEQUENCE [LARGE SCALE GENOMIC DNA]</scope>
</reference>
<dbReference type="AlphaFoldDB" id="W1PS62"/>
<sequence>MLLPMLLRPTLHLPPKSSLTSSSSNNPCGSISRSATQEANVPHGSQETQTLEEKEDEEKLSIIDQRMELLEITHEPADPLPF</sequence>
<keyword evidence="3" id="KW-1185">Reference proteome</keyword>
<accession>W1PS62</accession>
<gene>
    <name evidence="2" type="ORF">AMTR_s00050p00041270</name>
</gene>
<protein>
    <submittedName>
        <fullName evidence="2">Uncharacterized protein</fullName>
    </submittedName>
</protein>
<dbReference type="HOGENOM" id="CLU_2561344_0_0_1"/>
<organism evidence="2 3">
    <name type="scientific">Amborella trichopoda</name>
    <dbReference type="NCBI Taxonomy" id="13333"/>
    <lineage>
        <taxon>Eukaryota</taxon>
        <taxon>Viridiplantae</taxon>
        <taxon>Streptophyta</taxon>
        <taxon>Embryophyta</taxon>
        <taxon>Tracheophyta</taxon>
        <taxon>Spermatophyta</taxon>
        <taxon>Magnoliopsida</taxon>
        <taxon>Amborellales</taxon>
        <taxon>Amborellaceae</taxon>
        <taxon>Amborella</taxon>
    </lineage>
</organism>
<evidence type="ECO:0000313" key="3">
    <source>
        <dbReference type="Proteomes" id="UP000017836"/>
    </source>
</evidence>
<feature type="compositionally biased region" description="Low complexity" evidence="1">
    <location>
        <begin position="1"/>
        <end position="34"/>
    </location>
</feature>
<feature type="region of interest" description="Disordered" evidence="1">
    <location>
        <begin position="1"/>
        <end position="58"/>
    </location>
</feature>
<dbReference type="EMBL" id="KI392596">
    <property type="protein sequence ID" value="ERN12862.1"/>
    <property type="molecule type" value="Genomic_DNA"/>
</dbReference>
<feature type="compositionally biased region" description="Polar residues" evidence="1">
    <location>
        <begin position="35"/>
        <end position="45"/>
    </location>
</feature>
<name>W1PS62_AMBTC</name>
<dbReference type="Proteomes" id="UP000017836">
    <property type="component" value="Unassembled WGS sequence"/>
</dbReference>
<proteinExistence type="predicted"/>